<dbReference type="AlphaFoldDB" id="A0A0G4HA57"/>
<name>A0A0G4HA57_9ALVE</name>
<dbReference type="Gene3D" id="3.40.50.150">
    <property type="entry name" value="Vaccinia Virus protein VP39"/>
    <property type="match status" value="1"/>
</dbReference>
<evidence type="ECO:0000313" key="1">
    <source>
        <dbReference type="EMBL" id="CEM40632.1"/>
    </source>
</evidence>
<sequence>MPVSLDDVGKSESDWEGHHHHQRVTPLHLTAFSSSQPFDKFATDPANRDMTLFGLETLSKERTDTFAKLVARSAYLRLFSFGNEGREIVDRRLKRIADKKGTCVVLEIGVWLGDSAVRWLTVDPRVRVIGVDPFERPSGTHTMLKRVKDKRVRQQFGKGDFNRHLTEFYIKTHVKDAERRTLLSTGFFPEAAERVFSRENHNLEVDVLYLDGGKKIGDVQEHLMFVCETLTMAMIRFPNIILSGDDWNFRNTNLPFQTTVETIAAAAGTKVLVGSTRTWIFESAGMPAGIENFDSDFCQSTIQKILFSFLNGILVLNS</sequence>
<protein>
    <submittedName>
        <fullName evidence="1">Uncharacterized protein</fullName>
    </submittedName>
</protein>
<dbReference type="InterPro" id="IPR029063">
    <property type="entry name" value="SAM-dependent_MTases_sf"/>
</dbReference>
<gene>
    <name evidence="1" type="ORF">Cvel_25433</name>
</gene>
<organism evidence="1">
    <name type="scientific">Chromera velia CCMP2878</name>
    <dbReference type="NCBI Taxonomy" id="1169474"/>
    <lineage>
        <taxon>Eukaryota</taxon>
        <taxon>Sar</taxon>
        <taxon>Alveolata</taxon>
        <taxon>Colpodellida</taxon>
        <taxon>Chromeraceae</taxon>
        <taxon>Chromera</taxon>
    </lineage>
</organism>
<reference evidence="1" key="1">
    <citation type="submission" date="2014-11" db="EMBL/GenBank/DDBJ databases">
        <authorList>
            <person name="Otto D Thomas"/>
            <person name="Naeem Raeece"/>
        </authorList>
    </citation>
    <scope>NUCLEOTIDE SEQUENCE</scope>
</reference>
<proteinExistence type="predicted"/>
<accession>A0A0G4HA57</accession>
<dbReference type="VEuPathDB" id="CryptoDB:Cvel_25433"/>
<dbReference type="EMBL" id="CDMZ01002074">
    <property type="protein sequence ID" value="CEM40632.1"/>
    <property type="molecule type" value="Genomic_DNA"/>
</dbReference>